<organism evidence="2 3">
    <name type="scientific">Kosakonia arachidis</name>
    <dbReference type="NCBI Taxonomy" id="551989"/>
    <lineage>
        <taxon>Bacteria</taxon>
        <taxon>Pseudomonadati</taxon>
        <taxon>Pseudomonadota</taxon>
        <taxon>Gammaproteobacteria</taxon>
        <taxon>Enterobacterales</taxon>
        <taxon>Enterobacteriaceae</taxon>
        <taxon>Kosakonia</taxon>
    </lineage>
</organism>
<dbReference type="OrthoDB" id="6631292at2"/>
<evidence type="ECO:0000313" key="3">
    <source>
        <dbReference type="Proteomes" id="UP000199187"/>
    </source>
</evidence>
<evidence type="ECO:0000256" key="1">
    <source>
        <dbReference type="SAM" id="Phobius"/>
    </source>
</evidence>
<protein>
    <submittedName>
        <fullName evidence="2">Uncharacterized protein</fullName>
    </submittedName>
</protein>
<dbReference type="Proteomes" id="UP000199187">
    <property type="component" value="Unassembled WGS sequence"/>
</dbReference>
<dbReference type="EMBL" id="FPAU01000009">
    <property type="protein sequence ID" value="SFU18451.1"/>
    <property type="molecule type" value="Genomic_DNA"/>
</dbReference>
<proteinExistence type="predicted"/>
<name>A0A1I7E3B8_9ENTR</name>
<keyword evidence="1" id="KW-1133">Transmembrane helix</keyword>
<sequence length="84" mass="9444">MKKSGKVTIYVLVVIVFFLTIPEIVIRVLTPEQFARLSDFTSFGGLFSHLLSLLIFLGLASILLGVLAIFLTKKIYRHLTCDRS</sequence>
<feature type="transmembrane region" description="Helical" evidence="1">
    <location>
        <begin position="46"/>
        <end position="71"/>
    </location>
</feature>
<reference evidence="3" key="1">
    <citation type="submission" date="2016-10" db="EMBL/GenBank/DDBJ databases">
        <authorList>
            <person name="Varghese N."/>
            <person name="Submissions S."/>
        </authorList>
    </citation>
    <scope>NUCLEOTIDE SEQUENCE [LARGE SCALE GENOMIC DNA]</scope>
    <source>
        <strain evidence="3">Ah-143</strain>
    </source>
</reference>
<keyword evidence="1" id="KW-0812">Transmembrane</keyword>
<dbReference type="RefSeq" id="WP_090126111.1">
    <property type="nucleotide sequence ID" value="NZ_CP045300.1"/>
</dbReference>
<keyword evidence="3" id="KW-1185">Reference proteome</keyword>
<evidence type="ECO:0000313" key="2">
    <source>
        <dbReference type="EMBL" id="SFU18451.1"/>
    </source>
</evidence>
<feature type="transmembrane region" description="Helical" evidence="1">
    <location>
        <begin position="7"/>
        <end position="26"/>
    </location>
</feature>
<gene>
    <name evidence="2" type="ORF">SAMN05192562_10964</name>
</gene>
<keyword evidence="1" id="KW-0472">Membrane</keyword>
<dbReference type="AlphaFoldDB" id="A0A1I7E3B8"/>
<accession>A0A1I7E3B8</accession>